<reference evidence="3 4" key="1">
    <citation type="submission" date="2023-06" db="EMBL/GenBank/DDBJ databases">
        <title>Black Yeasts Isolated from many extreme environments.</title>
        <authorList>
            <person name="Coleine C."/>
            <person name="Stajich J.E."/>
            <person name="Selbmann L."/>
        </authorList>
    </citation>
    <scope>NUCLEOTIDE SEQUENCE [LARGE SCALE GENOMIC DNA]</scope>
    <source>
        <strain evidence="3 4">CCFEE 5887</strain>
    </source>
</reference>
<dbReference type="CDD" id="cd12148">
    <property type="entry name" value="fungal_TF_MHR"/>
    <property type="match status" value="1"/>
</dbReference>
<dbReference type="GO" id="GO:0006351">
    <property type="term" value="P:DNA-templated transcription"/>
    <property type="evidence" value="ECO:0007669"/>
    <property type="project" value="InterPro"/>
</dbReference>
<protein>
    <recommendedName>
        <fullName evidence="2">Xylanolytic transcriptional activator regulatory domain-containing protein</fullName>
    </recommendedName>
</protein>
<name>A0AAV9Q2L1_9PEZI</name>
<dbReference type="GO" id="GO:0008270">
    <property type="term" value="F:zinc ion binding"/>
    <property type="evidence" value="ECO:0007669"/>
    <property type="project" value="InterPro"/>
</dbReference>
<evidence type="ECO:0000259" key="2">
    <source>
        <dbReference type="Pfam" id="PF04082"/>
    </source>
</evidence>
<dbReference type="InterPro" id="IPR007219">
    <property type="entry name" value="XnlR_reg_dom"/>
</dbReference>
<feature type="domain" description="Xylanolytic transcriptional activator regulatory" evidence="2">
    <location>
        <begin position="62"/>
        <end position="222"/>
    </location>
</feature>
<dbReference type="PANTHER" id="PTHR47425">
    <property type="entry name" value="FARB-RELATED"/>
    <property type="match status" value="1"/>
</dbReference>
<dbReference type="Proteomes" id="UP001345827">
    <property type="component" value="Unassembled WGS sequence"/>
</dbReference>
<comment type="caution">
    <text evidence="3">The sequence shown here is derived from an EMBL/GenBank/DDBJ whole genome shotgun (WGS) entry which is preliminary data.</text>
</comment>
<evidence type="ECO:0000313" key="3">
    <source>
        <dbReference type="EMBL" id="KAK5532773.1"/>
    </source>
</evidence>
<dbReference type="GO" id="GO:0003677">
    <property type="term" value="F:DNA binding"/>
    <property type="evidence" value="ECO:0007669"/>
    <property type="project" value="InterPro"/>
</dbReference>
<dbReference type="EMBL" id="JAXLQG010000014">
    <property type="protein sequence ID" value="KAK5532773.1"/>
    <property type="molecule type" value="Genomic_DNA"/>
</dbReference>
<dbReference type="Pfam" id="PF04082">
    <property type="entry name" value="Fungal_trans"/>
    <property type="match status" value="1"/>
</dbReference>
<sequence length="445" mass="50660">MLDVGCSETHCVHGDGASKWHSSPRLLAQVQGRLTDGDLEYLVERKAFSLPCYHIRDKLFASFLLYVYPYVPCLDVQKFHNNHFDENEQTSAQEVSPLLLQAVFLAGMVYADESIPEQLGFSSRLQACRQFYENAKLLYAMEIEDDDCSRVAALLLMTYAPVRPSVTITSRYWVQQAVSLAFASGLHLDPGSSHPQSALRRRLWWSCYIKERLTEFPKSDRYRIRDYDHDVKALTLADLQVDLAGITTLDTYTLPEIDATFQRFNQAFIHLVELVKILGRITESTTPFGDLYQLQQVPWPDHYNLTKPTTSKRLKAEQLELDGWHFGHSEAANIDIDKLDQDADLSSPQFLPCVFLQIVYEVCLAIVSTKESASKLKRKARTKGFPSRRLGHVDLESSILRLLPPEAINLSRTRKSLRSTEVEECRITNTTSSCGLQEINVSGWM</sequence>
<evidence type="ECO:0000313" key="4">
    <source>
        <dbReference type="Proteomes" id="UP001345827"/>
    </source>
</evidence>
<evidence type="ECO:0000256" key="1">
    <source>
        <dbReference type="ARBA" id="ARBA00023242"/>
    </source>
</evidence>
<dbReference type="InterPro" id="IPR052761">
    <property type="entry name" value="Fungal_Detox/Toxin_TFs"/>
</dbReference>
<proteinExistence type="predicted"/>
<dbReference type="AlphaFoldDB" id="A0AAV9Q2L1"/>
<accession>A0AAV9Q2L1</accession>
<keyword evidence="4" id="KW-1185">Reference proteome</keyword>
<gene>
    <name evidence="3" type="ORF">LTR25_007477</name>
</gene>
<keyword evidence="1" id="KW-0539">Nucleus</keyword>
<dbReference type="PANTHER" id="PTHR47425:SF2">
    <property type="entry name" value="FARB-RELATED"/>
    <property type="match status" value="1"/>
</dbReference>
<organism evidence="3 4">
    <name type="scientific">Vermiconidia calcicola</name>
    <dbReference type="NCBI Taxonomy" id="1690605"/>
    <lineage>
        <taxon>Eukaryota</taxon>
        <taxon>Fungi</taxon>
        <taxon>Dikarya</taxon>
        <taxon>Ascomycota</taxon>
        <taxon>Pezizomycotina</taxon>
        <taxon>Dothideomycetes</taxon>
        <taxon>Dothideomycetidae</taxon>
        <taxon>Mycosphaerellales</taxon>
        <taxon>Extremaceae</taxon>
        <taxon>Vermiconidia</taxon>
    </lineage>
</organism>